<reference evidence="9" key="1">
    <citation type="submission" date="2023-02" db="EMBL/GenBank/DDBJ databases">
        <title>Tahibacter soli sp. nov. isolated from soil.</title>
        <authorList>
            <person name="Baek J.H."/>
            <person name="Lee J.K."/>
            <person name="Choi D.G."/>
            <person name="Jeon C.O."/>
        </authorList>
    </citation>
    <scope>NUCLEOTIDE SEQUENCE</scope>
    <source>
        <strain evidence="9">BL</strain>
    </source>
</reference>
<keyword evidence="7 9" id="KW-0378">Hydrolase</keyword>
<evidence type="ECO:0000256" key="3">
    <source>
        <dbReference type="ARBA" id="ARBA00006534"/>
    </source>
</evidence>
<comment type="similarity">
    <text evidence="3">Belongs to the peptidase S51 family.</text>
</comment>
<dbReference type="AlphaFoldDB" id="A0A9X4BHZ6"/>
<evidence type="ECO:0000256" key="2">
    <source>
        <dbReference type="ARBA" id="ARBA00002039"/>
    </source>
</evidence>
<dbReference type="Pfam" id="PF03575">
    <property type="entry name" value="Peptidase_S51"/>
    <property type="match status" value="1"/>
</dbReference>
<protein>
    <recommendedName>
        <fullName evidence="5">Cyanophycinase</fullName>
        <ecNumber evidence="4">3.4.15.6</ecNumber>
    </recommendedName>
</protein>
<dbReference type="InterPro" id="IPR029062">
    <property type="entry name" value="Class_I_gatase-like"/>
</dbReference>
<comment type="function">
    <text evidence="2">Exopeptidase that catalyzes the hydrolytic cleavage of multi-L-arginyl-poly-L-aspartic acid (cyanophycin; a water-insoluble reserve polymer) into aspartate-arginine dipeptides.</text>
</comment>
<dbReference type="InterPro" id="IPR011811">
    <property type="entry name" value="Peptidase_S51_cyanophycinase"/>
</dbReference>
<proteinExistence type="inferred from homology"/>
<organism evidence="9 10">
    <name type="scientific">Tahibacter soli</name>
    <dbReference type="NCBI Taxonomy" id="2983605"/>
    <lineage>
        <taxon>Bacteria</taxon>
        <taxon>Pseudomonadati</taxon>
        <taxon>Pseudomonadota</taxon>
        <taxon>Gammaproteobacteria</taxon>
        <taxon>Lysobacterales</taxon>
        <taxon>Rhodanobacteraceae</taxon>
        <taxon>Tahibacter</taxon>
    </lineage>
</organism>
<dbReference type="SUPFAM" id="SSF52317">
    <property type="entry name" value="Class I glutamine amidotransferase-like"/>
    <property type="match status" value="1"/>
</dbReference>
<dbReference type="InterPro" id="IPR005320">
    <property type="entry name" value="Peptidase_S51"/>
</dbReference>
<evidence type="ECO:0000256" key="4">
    <source>
        <dbReference type="ARBA" id="ARBA00013115"/>
    </source>
</evidence>
<evidence type="ECO:0000256" key="8">
    <source>
        <dbReference type="ARBA" id="ARBA00022825"/>
    </source>
</evidence>
<dbReference type="GO" id="GO:0008241">
    <property type="term" value="F:peptidyl-dipeptidase activity"/>
    <property type="evidence" value="ECO:0007669"/>
    <property type="project" value="UniProtKB-EC"/>
</dbReference>
<dbReference type="Proteomes" id="UP001139971">
    <property type="component" value="Unassembled WGS sequence"/>
</dbReference>
<evidence type="ECO:0000256" key="5">
    <source>
        <dbReference type="ARBA" id="ARBA00015719"/>
    </source>
</evidence>
<name>A0A9X4BHZ6_9GAMM</name>
<keyword evidence="10" id="KW-1185">Reference proteome</keyword>
<dbReference type="Gene3D" id="3.40.50.880">
    <property type="match status" value="1"/>
</dbReference>
<evidence type="ECO:0000256" key="7">
    <source>
        <dbReference type="ARBA" id="ARBA00022801"/>
    </source>
</evidence>
<keyword evidence="6" id="KW-0645">Protease</keyword>
<evidence type="ECO:0000313" key="9">
    <source>
        <dbReference type="EMBL" id="MDC8012973.1"/>
    </source>
</evidence>
<comment type="catalytic activity">
    <reaction evidence="1">
        <text>[L-4-(L-arginin-2-N-yl)aspartate](n) + H2O = [L-4-(L-arginin-2-N-yl)aspartate](n-1) + L-4-(L-arginin-2-N-yl)aspartate</text>
        <dbReference type="Rhea" id="RHEA:12845"/>
        <dbReference type="Rhea" id="RHEA-COMP:13728"/>
        <dbReference type="Rhea" id="RHEA-COMP:13734"/>
        <dbReference type="ChEBI" id="CHEBI:15377"/>
        <dbReference type="ChEBI" id="CHEBI:137986"/>
        <dbReference type="ChEBI" id="CHEBI:137991"/>
        <dbReference type="EC" id="3.4.15.6"/>
    </reaction>
</comment>
<sequence length="269" mass="27486">MPARLAPDQSRGVLVAIGSYAGLDTEQRLARRLLSLCSQRAHVVFVTAGDPDAAALDDLETALIAHGAGGVQRIALAGRTDAERSDNLGAIERADLLLLTAAQPLQLSTTIGGTTLARLLRRRNADGVAIAGLGAGAAVLAEHMLAAGETGITPRMGAVTLAPGLGLTNRIVIDQGGAASDRLGRLLGALALNPFALGLGVDADTGAFIGPDNVLEVVGHGGVTLVDPSDVGASNIAEAGPRAPISITNLHLHVLVHGTRYDLDFRRPL</sequence>
<dbReference type="GO" id="GO:0004180">
    <property type="term" value="F:carboxypeptidase activity"/>
    <property type="evidence" value="ECO:0007669"/>
    <property type="project" value="UniProtKB-KW"/>
</dbReference>
<comment type="caution">
    <text evidence="9">The sequence shown here is derived from an EMBL/GenBank/DDBJ whole genome shotgun (WGS) entry which is preliminary data.</text>
</comment>
<dbReference type="NCBIfam" id="TIGR02069">
    <property type="entry name" value="cyanophycinase"/>
    <property type="match status" value="1"/>
</dbReference>
<accession>A0A9X4BHZ6</accession>
<dbReference type="EMBL" id="JAOVZO020000015">
    <property type="protein sequence ID" value="MDC8012973.1"/>
    <property type="molecule type" value="Genomic_DNA"/>
</dbReference>
<gene>
    <name evidence="9" type="ORF">OD750_010500</name>
</gene>
<dbReference type="EC" id="3.4.15.6" evidence="4"/>
<dbReference type="PANTHER" id="PTHR36175:SF1">
    <property type="entry name" value="CYANOPHYCINASE"/>
    <property type="match status" value="1"/>
</dbReference>
<dbReference type="PANTHER" id="PTHR36175">
    <property type="entry name" value="CYANOPHYCINASE"/>
    <property type="match status" value="1"/>
</dbReference>
<keyword evidence="9" id="KW-0121">Carboxypeptidase</keyword>
<evidence type="ECO:0000256" key="6">
    <source>
        <dbReference type="ARBA" id="ARBA00022670"/>
    </source>
</evidence>
<dbReference type="GO" id="GO:0006508">
    <property type="term" value="P:proteolysis"/>
    <property type="evidence" value="ECO:0007669"/>
    <property type="project" value="UniProtKB-KW"/>
</dbReference>
<evidence type="ECO:0000256" key="1">
    <source>
        <dbReference type="ARBA" id="ARBA00001092"/>
    </source>
</evidence>
<keyword evidence="8" id="KW-0720">Serine protease</keyword>
<dbReference type="GO" id="GO:0008236">
    <property type="term" value="F:serine-type peptidase activity"/>
    <property type="evidence" value="ECO:0007669"/>
    <property type="project" value="UniProtKB-KW"/>
</dbReference>
<dbReference type="RefSeq" id="WP_263544664.1">
    <property type="nucleotide sequence ID" value="NZ_JAOVZO020000015.1"/>
</dbReference>
<evidence type="ECO:0000313" key="10">
    <source>
        <dbReference type="Proteomes" id="UP001139971"/>
    </source>
</evidence>